<dbReference type="PANTHER" id="PTHR11227">
    <property type="entry name" value="WD-REPEAT PROTEIN INTERACTING WITH PHOSPHOINOSIDES WIPI -RELATED"/>
    <property type="match status" value="1"/>
</dbReference>
<keyword evidence="6" id="KW-1185">Reference proteome</keyword>
<sequence length="454" mass="49583">MCMRVSPTDSGNSGILFVGFNQDYGCFAVGMQNGFRIFNCDPLKQLERYEFDIRDGTGVGYMEMLFRTNLLGILGGGNHSRLPSNVACLWDGIKQQFVLEITCATDVRGIRLRHDRIIIILVNAVKVYTFSPSPQLIFESNTCSNPSGLCYVCQSVDNPLVVFPGRRPGVVSLVHIGNTGSNVNLNNNANNYNSGNITNNNSNTTTNNNIGSTNTISINTICPSSTNATNMPPRQIIAHENPLASITLNRDGYLLATASQKGTLIRIFSTKDCTLLHELRRGTSQATITSLSFNKDSDLLCVTSERGTAHIFCLTKDSLTNPRNIQIGSSSNSISSSGNNSNTSSNHSPHLTKSSGFGIKNKLHGVPFFMLLEISTFSSGKLSLRSLFSTTSHVRCVLETKFKAICAFSSVSPDTLIVLSADGSYYKYTFTANGTVTRVTFVNFLDFYDDETDF</sequence>
<comment type="similarity">
    <text evidence="4">Belongs to the WD repeat PROPPIN family.</text>
</comment>
<dbReference type="SUPFAM" id="SSF50978">
    <property type="entry name" value="WD40 repeat-like"/>
    <property type="match status" value="1"/>
</dbReference>
<evidence type="ECO:0000256" key="2">
    <source>
        <dbReference type="ARBA" id="ARBA00022737"/>
    </source>
</evidence>
<dbReference type="GO" id="GO:0005737">
    <property type="term" value="C:cytoplasm"/>
    <property type="evidence" value="ECO:0007669"/>
    <property type="project" value="UniProtKB-ARBA"/>
</dbReference>
<proteinExistence type="inferred from homology"/>
<dbReference type="WBParaSite" id="SRDH1_90020.4">
    <property type="protein sequence ID" value="SRDH1_90020.4"/>
    <property type="gene ID" value="SRDH1_90020"/>
</dbReference>
<keyword evidence="3" id="KW-0072">Autophagy</keyword>
<evidence type="ECO:0000256" key="1">
    <source>
        <dbReference type="ARBA" id="ARBA00022574"/>
    </source>
</evidence>
<evidence type="ECO:0000313" key="7">
    <source>
        <dbReference type="WBParaSite" id="SRDH1_90020.4"/>
    </source>
</evidence>
<organism evidence="6 7">
    <name type="scientific">Schistosoma rodhaini</name>
    <dbReference type="NCBI Taxonomy" id="6188"/>
    <lineage>
        <taxon>Eukaryota</taxon>
        <taxon>Metazoa</taxon>
        <taxon>Spiralia</taxon>
        <taxon>Lophotrochozoa</taxon>
        <taxon>Platyhelminthes</taxon>
        <taxon>Trematoda</taxon>
        <taxon>Digenea</taxon>
        <taxon>Strigeidida</taxon>
        <taxon>Schistosomatoidea</taxon>
        <taxon>Schistosomatidae</taxon>
        <taxon>Schistosoma</taxon>
    </lineage>
</organism>
<dbReference type="InterPro" id="IPR015943">
    <property type="entry name" value="WD40/YVTN_repeat-like_dom_sf"/>
</dbReference>
<reference evidence="7" key="2">
    <citation type="submission" date="2023-11" db="UniProtKB">
        <authorList>
            <consortium name="WormBaseParasite"/>
        </authorList>
    </citation>
    <scope>IDENTIFICATION</scope>
</reference>
<dbReference type="AlphaFoldDB" id="A0AA85GFM1"/>
<dbReference type="Gene3D" id="2.130.10.10">
    <property type="entry name" value="YVTN repeat-like/Quinoprotein amine dehydrogenase"/>
    <property type="match status" value="1"/>
</dbReference>
<dbReference type="InterPro" id="IPR036322">
    <property type="entry name" value="WD40_repeat_dom_sf"/>
</dbReference>
<keyword evidence="2" id="KW-0677">Repeat</keyword>
<protein>
    <recommendedName>
        <fullName evidence="8">WD repeat domain phosphoinositide-interacting protein 3</fullName>
    </recommendedName>
</protein>
<reference evidence="6" key="1">
    <citation type="submission" date="2022-06" db="EMBL/GenBank/DDBJ databases">
        <authorList>
            <person name="Berger JAMES D."/>
            <person name="Berger JAMES D."/>
        </authorList>
    </citation>
    <scope>NUCLEOTIDE SEQUENCE [LARGE SCALE GENOMIC DNA]</scope>
</reference>
<dbReference type="Proteomes" id="UP000050792">
    <property type="component" value="Unassembled WGS sequence"/>
</dbReference>
<accession>A0AA85GFM1</accession>
<feature type="compositionally biased region" description="Low complexity" evidence="5">
    <location>
        <begin position="330"/>
        <end position="348"/>
    </location>
</feature>
<keyword evidence="1" id="KW-0853">WD repeat</keyword>
<evidence type="ECO:0000256" key="3">
    <source>
        <dbReference type="ARBA" id="ARBA00023006"/>
    </source>
</evidence>
<dbReference type="InterPro" id="IPR001680">
    <property type="entry name" value="WD40_rpt"/>
</dbReference>
<dbReference type="GO" id="GO:0006914">
    <property type="term" value="P:autophagy"/>
    <property type="evidence" value="ECO:0007669"/>
    <property type="project" value="UniProtKB-KW"/>
</dbReference>
<evidence type="ECO:0000256" key="4">
    <source>
        <dbReference type="ARBA" id="ARBA00025740"/>
    </source>
</evidence>
<feature type="region of interest" description="Disordered" evidence="5">
    <location>
        <begin position="330"/>
        <end position="351"/>
    </location>
</feature>
<dbReference type="Pfam" id="PF21032">
    <property type="entry name" value="PROPPIN"/>
    <property type="match status" value="1"/>
</dbReference>
<dbReference type="InterPro" id="IPR048720">
    <property type="entry name" value="PROPPIN"/>
</dbReference>
<evidence type="ECO:0000313" key="6">
    <source>
        <dbReference type="Proteomes" id="UP000050792"/>
    </source>
</evidence>
<evidence type="ECO:0000256" key="5">
    <source>
        <dbReference type="SAM" id="MobiDB-lite"/>
    </source>
</evidence>
<evidence type="ECO:0008006" key="8">
    <source>
        <dbReference type="Google" id="ProtNLM"/>
    </source>
</evidence>
<name>A0AA85GFM1_9TREM</name>
<dbReference type="SMART" id="SM00320">
    <property type="entry name" value="WD40"/>
    <property type="match status" value="2"/>
</dbReference>